<dbReference type="Gene3D" id="3.30.565.40">
    <property type="entry name" value="Fervidobacterium nodosum Rt17-B1 like"/>
    <property type="match status" value="1"/>
</dbReference>
<evidence type="ECO:0000313" key="4">
    <source>
        <dbReference type="Proteomes" id="UP000463883"/>
    </source>
</evidence>
<dbReference type="KEGG" id="amic:Ami3637_15305"/>
<dbReference type="EMBL" id="CP047591">
    <property type="protein sequence ID" value="QHI73558.1"/>
    <property type="molecule type" value="Genomic_DNA"/>
</dbReference>
<protein>
    <submittedName>
        <fullName evidence="3">DUF4163 domain-containing protein</fullName>
    </submittedName>
</protein>
<dbReference type="Gene3D" id="3.90.640.20">
    <property type="entry name" value="Heat-shock cognate protein, ATPase"/>
    <property type="match status" value="1"/>
</dbReference>
<dbReference type="Pfam" id="PF11738">
    <property type="entry name" value="DUF3298"/>
    <property type="match status" value="1"/>
</dbReference>
<evidence type="ECO:0000259" key="2">
    <source>
        <dbReference type="Pfam" id="PF13739"/>
    </source>
</evidence>
<feature type="domain" description="DUF3298" evidence="1">
    <location>
        <begin position="144"/>
        <end position="212"/>
    </location>
</feature>
<evidence type="ECO:0000259" key="1">
    <source>
        <dbReference type="Pfam" id="PF11738"/>
    </source>
</evidence>
<organism evidence="3 4">
    <name type="scientific">Aminipila terrae</name>
    <dbReference type="NCBI Taxonomy" id="2697030"/>
    <lineage>
        <taxon>Bacteria</taxon>
        <taxon>Bacillati</taxon>
        <taxon>Bacillota</taxon>
        <taxon>Clostridia</taxon>
        <taxon>Peptostreptococcales</taxon>
        <taxon>Anaerovoracaceae</taxon>
        <taxon>Aminipila</taxon>
    </lineage>
</organism>
<dbReference type="InterPro" id="IPR025303">
    <property type="entry name" value="PdaC"/>
</dbReference>
<reference evidence="3 4" key="1">
    <citation type="submission" date="2020-01" db="EMBL/GenBank/DDBJ databases">
        <title>Genomic analysis of Aminipila sp. CBA3637.</title>
        <authorList>
            <person name="Kim Y.B."/>
            <person name="Roh S.W."/>
        </authorList>
    </citation>
    <scope>NUCLEOTIDE SEQUENCE [LARGE SCALE GENOMIC DNA]</scope>
    <source>
        <strain evidence="3 4">CBA3637</strain>
    </source>
</reference>
<dbReference type="Proteomes" id="UP000463883">
    <property type="component" value="Chromosome"/>
</dbReference>
<dbReference type="Pfam" id="PF13739">
    <property type="entry name" value="PdaC"/>
    <property type="match status" value="1"/>
</dbReference>
<keyword evidence="4" id="KW-1185">Reference proteome</keyword>
<accession>A0A6P1MN82</accession>
<proteinExistence type="predicted"/>
<evidence type="ECO:0000313" key="3">
    <source>
        <dbReference type="EMBL" id="QHI73558.1"/>
    </source>
</evidence>
<name>A0A6P1MN82_9FIRM</name>
<dbReference type="RefSeq" id="WP_162363323.1">
    <property type="nucleotide sequence ID" value="NZ_CP047591.1"/>
</dbReference>
<dbReference type="AlphaFoldDB" id="A0A6P1MN82"/>
<dbReference type="InterPro" id="IPR021729">
    <property type="entry name" value="DUF3298"/>
</dbReference>
<gene>
    <name evidence="3" type="ORF">Ami3637_15305</name>
</gene>
<feature type="domain" description="Deacetylase PdaC" evidence="2">
    <location>
        <begin position="23"/>
        <end position="119"/>
    </location>
</feature>
<dbReference type="InterPro" id="IPR037126">
    <property type="entry name" value="PdaC/RsiV-like_sf"/>
</dbReference>
<sequence length="228" mass="27086">MDANIIYVKNYVIQDELKYNGETVVTYKIEYPQFCWSNYKKSLNTINKFYYNKAKEFQRFYTKELYKPAVEQYIYSIENGFPVRVYEGLAVYQITYNMACIISLFYDNYIYLGGAHGSTIRTSETWNLQKNSMIKLGELMECPTDYKGFILKAINDEIKKDTSIYFDDYEELAEKNFNSNNFYCIPKGIVIYYQQYDIAPYSSGIREFLILYNDCVINPYKKCLFLCD</sequence>